<dbReference type="InterPro" id="IPR036412">
    <property type="entry name" value="HAD-like_sf"/>
</dbReference>
<evidence type="ECO:0008006" key="3">
    <source>
        <dbReference type="Google" id="ProtNLM"/>
    </source>
</evidence>
<organism evidence="1 2">
    <name type="scientific">Aphanomyces euteiches</name>
    <dbReference type="NCBI Taxonomy" id="100861"/>
    <lineage>
        <taxon>Eukaryota</taxon>
        <taxon>Sar</taxon>
        <taxon>Stramenopiles</taxon>
        <taxon>Oomycota</taxon>
        <taxon>Saprolegniomycetes</taxon>
        <taxon>Saprolegniales</taxon>
        <taxon>Verrucalvaceae</taxon>
        <taxon>Aphanomyces</taxon>
    </lineage>
</organism>
<dbReference type="SFLD" id="SFLDS00003">
    <property type="entry name" value="Haloacid_Dehalogenase"/>
    <property type="match status" value="1"/>
</dbReference>
<dbReference type="InterPro" id="IPR006439">
    <property type="entry name" value="HAD-SF_hydro_IA"/>
</dbReference>
<gene>
    <name evidence="1" type="ORF">Ae201684_000474</name>
</gene>
<dbReference type="InterPro" id="IPR011949">
    <property type="entry name" value="HAD-SF_hydro_IA_REG-2-like"/>
</dbReference>
<dbReference type="PANTHER" id="PTHR46191">
    <property type="match status" value="1"/>
</dbReference>
<dbReference type="InterPro" id="IPR044924">
    <property type="entry name" value="HAD-SF_hydro_IA_REG-2-like_cap"/>
</dbReference>
<dbReference type="Proteomes" id="UP000481153">
    <property type="component" value="Unassembled WGS sequence"/>
</dbReference>
<accession>A0A6G0XXJ7</accession>
<reference evidence="1 2" key="1">
    <citation type="submission" date="2019-07" db="EMBL/GenBank/DDBJ databases">
        <title>Genomics analysis of Aphanomyces spp. identifies a new class of oomycete effector associated with host adaptation.</title>
        <authorList>
            <person name="Gaulin E."/>
        </authorList>
    </citation>
    <scope>NUCLEOTIDE SEQUENCE [LARGE SCALE GENOMIC DNA]</scope>
    <source>
        <strain evidence="1 2">ATCC 201684</strain>
    </source>
</reference>
<dbReference type="Gene3D" id="1.10.150.720">
    <property type="entry name" value="Haloacid dehalogenase-like hydrolase"/>
    <property type="match status" value="1"/>
</dbReference>
<dbReference type="SFLD" id="SFLDG01129">
    <property type="entry name" value="C1.5:_HAD__Beta-PGM__Phosphata"/>
    <property type="match status" value="1"/>
</dbReference>
<dbReference type="EMBL" id="VJMJ01000002">
    <property type="protein sequence ID" value="KAF0745460.1"/>
    <property type="molecule type" value="Genomic_DNA"/>
</dbReference>
<proteinExistence type="predicted"/>
<dbReference type="GO" id="GO:0005634">
    <property type="term" value="C:nucleus"/>
    <property type="evidence" value="ECO:0007669"/>
    <property type="project" value="TreeGrafter"/>
</dbReference>
<dbReference type="NCBIfam" id="TIGR02252">
    <property type="entry name" value="DREG-2"/>
    <property type="match status" value="1"/>
</dbReference>
<dbReference type="SUPFAM" id="SSF56784">
    <property type="entry name" value="HAD-like"/>
    <property type="match status" value="1"/>
</dbReference>
<dbReference type="VEuPathDB" id="FungiDB:AeMF1_018139"/>
<dbReference type="InterPro" id="IPR051828">
    <property type="entry name" value="HAD-like_hydrolase_domain"/>
</dbReference>
<dbReference type="NCBIfam" id="TIGR01549">
    <property type="entry name" value="HAD-SF-IA-v1"/>
    <property type="match status" value="1"/>
</dbReference>
<evidence type="ECO:0000313" key="2">
    <source>
        <dbReference type="Proteomes" id="UP000481153"/>
    </source>
</evidence>
<keyword evidence="2" id="KW-1185">Reference proteome</keyword>
<evidence type="ECO:0000313" key="1">
    <source>
        <dbReference type="EMBL" id="KAF0745460.1"/>
    </source>
</evidence>
<name>A0A6G0XXJ7_9STRA</name>
<dbReference type="PANTHER" id="PTHR46191:SF2">
    <property type="entry name" value="HALOACID DEHALOGENASE-LIKE HYDROLASE DOMAIN-CONTAINING PROTEIN 3"/>
    <property type="match status" value="1"/>
</dbReference>
<dbReference type="Pfam" id="PF00702">
    <property type="entry name" value="Hydrolase"/>
    <property type="match status" value="1"/>
</dbReference>
<dbReference type="PRINTS" id="PR00413">
    <property type="entry name" value="HADHALOGNASE"/>
</dbReference>
<protein>
    <recommendedName>
        <fullName evidence="3">Haloacid dehalogenase-like hydrolase domain-containing protein 3</fullName>
    </recommendedName>
</protein>
<comment type="caution">
    <text evidence="1">The sequence shown here is derived from an EMBL/GenBank/DDBJ whole genome shotgun (WGS) entry which is preliminary data.</text>
</comment>
<dbReference type="AlphaFoldDB" id="A0A6G0XXJ7"/>
<sequence>MSPMRHVTLDATGTLFRLKRPISSVYVDYFRAVMPAMASPIPDQAISIKAFGKAFKTRMVESPNFGHDGNHSTASRWWGRVITDTFPPDMRVHLQRHPKHAEELMSALYSYYAGGDAWEVFPEVHAVLDALNTAGVTVGVISNFDERLHTVLRDLELDSHIKFVLTSWEFGAMKPQASIFHEAAKRLQCDPTAMLHIGDDRTNDYTGAKAAGSPALLLCRDAESAPDGVPSNDVIPTLAQVVERLQVNN</sequence>
<dbReference type="InterPro" id="IPR023214">
    <property type="entry name" value="HAD_sf"/>
</dbReference>
<dbReference type="Gene3D" id="3.40.50.1000">
    <property type="entry name" value="HAD superfamily/HAD-like"/>
    <property type="match status" value="1"/>
</dbReference>